<reference evidence="3 4" key="1">
    <citation type="submission" date="2019-08" db="EMBL/GenBank/DDBJ databases">
        <title>Seonamhaeicola sediminis sp. nov., isolated from marine sediment.</title>
        <authorList>
            <person name="Cao W.R."/>
        </authorList>
    </citation>
    <scope>NUCLEOTIDE SEQUENCE [LARGE SCALE GENOMIC DNA]</scope>
    <source>
        <strain evidence="3 4">B011</strain>
    </source>
</reference>
<dbReference type="Gene3D" id="1.10.3810.10">
    <property type="entry name" value="Biosynthetic peptidoglycan transglycosylase-like"/>
    <property type="match status" value="1"/>
</dbReference>
<keyword evidence="1" id="KW-0812">Transmembrane</keyword>
<feature type="domain" description="Glycosyl transferase family 51" evidence="2">
    <location>
        <begin position="112"/>
        <end position="184"/>
    </location>
</feature>
<comment type="caution">
    <text evidence="3">The sequence shown here is derived from an EMBL/GenBank/DDBJ whole genome shotgun (WGS) entry which is preliminary data.</text>
</comment>
<dbReference type="Proteomes" id="UP000323930">
    <property type="component" value="Unassembled WGS sequence"/>
</dbReference>
<keyword evidence="1" id="KW-0472">Membrane</keyword>
<name>A0A5D0HS92_9FLAO</name>
<protein>
    <recommendedName>
        <fullName evidence="2">Glycosyl transferase family 51 domain-containing protein</fullName>
    </recommendedName>
</protein>
<organism evidence="3 4">
    <name type="scientific">Seonamhaeicola marinus</name>
    <dbReference type="NCBI Taxonomy" id="1912246"/>
    <lineage>
        <taxon>Bacteria</taxon>
        <taxon>Pseudomonadati</taxon>
        <taxon>Bacteroidota</taxon>
        <taxon>Flavobacteriia</taxon>
        <taxon>Flavobacteriales</taxon>
        <taxon>Flavobacteriaceae</taxon>
    </lineage>
</organism>
<evidence type="ECO:0000259" key="2">
    <source>
        <dbReference type="Pfam" id="PF00912"/>
    </source>
</evidence>
<dbReference type="InterPro" id="IPR036950">
    <property type="entry name" value="PBP_transglycosylase"/>
</dbReference>
<evidence type="ECO:0000313" key="4">
    <source>
        <dbReference type="Proteomes" id="UP000323930"/>
    </source>
</evidence>
<evidence type="ECO:0000256" key="1">
    <source>
        <dbReference type="SAM" id="Phobius"/>
    </source>
</evidence>
<dbReference type="Pfam" id="PF00912">
    <property type="entry name" value="Transgly"/>
    <property type="match status" value="1"/>
</dbReference>
<keyword evidence="4" id="KW-1185">Reference proteome</keyword>
<dbReference type="SUPFAM" id="SSF53955">
    <property type="entry name" value="Lysozyme-like"/>
    <property type="match status" value="1"/>
</dbReference>
<dbReference type="InterPro" id="IPR023346">
    <property type="entry name" value="Lysozyme-like_dom_sf"/>
</dbReference>
<accession>A0A5D0HS92</accession>
<evidence type="ECO:0000313" key="3">
    <source>
        <dbReference type="EMBL" id="TYA74115.1"/>
    </source>
</evidence>
<proteinExistence type="predicted"/>
<dbReference type="RefSeq" id="WP_148542709.1">
    <property type="nucleotide sequence ID" value="NZ_VSDQ01000679.1"/>
</dbReference>
<dbReference type="AlphaFoldDB" id="A0A5D0HS92"/>
<dbReference type="OrthoDB" id="1429825at2"/>
<dbReference type="InterPro" id="IPR001264">
    <property type="entry name" value="Glyco_trans_51"/>
</dbReference>
<sequence>MKVFKKLLKVVVWILIIGVFCSVVSYFYLKSTWKEVISEEELTELVDRIEFADELPDRFYDLYNEAYPEVLETNLNKQVVKSFFSKDFVKSPSVLASMISKHSRVDGDSTKISDKKAYVLAWKLEDATTQKQCLNWVLDNYQFSVQFKGIKDIARYYFVKEVHALTDEEIKAVIKLMKTPSLVSIPKTKGLGTY</sequence>
<gene>
    <name evidence="3" type="ORF">FUA24_12280</name>
</gene>
<dbReference type="EMBL" id="VSDQ01000679">
    <property type="protein sequence ID" value="TYA74115.1"/>
    <property type="molecule type" value="Genomic_DNA"/>
</dbReference>
<feature type="transmembrane region" description="Helical" evidence="1">
    <location>
        <begin position="7"/>
        <end position="29"/>
    </location>
</feature>
<keyword evidence="1" id="KW-1133">Transmembrane helix</keyword>